<dbReference type="InterPro" id="IPR036573">
    <property type="entry name" value="CBM_sf_5/12"/>
</dbReference>
<dbReference type="Proteomes" id="UP000543030">
    <property type="component" value="Unassembled WGS sequence"/>
</dbReference>
<dbReference type="PANTHER" id="PTHR42976:SF1">
    <property type="entry name" value="GH18 DOMAIN-CONTAINING PROTEIN-RELATED"/>
    <property type="match status" value="1"/>
</dbReference>
<keyword evidence="6" id="KW-1185">Reference proteome</keyword>
<dbReference type="AlphaFoldDB" id="A0A840RLI6"/>
<feature type="region of interest" description="Disordered" evidence="2">
    <location>
        <begin position="320"/>
        <end position="355"/>
    </location>
</feature>
<dbReference type="PROSITE" id="PS51910">
    <property type="entry name" value="GH18_2"/>
    <property type="match status" value="1"/>
</dbReference>
<dbReference type="GO" id="GO:0005975">
    <property type="term" value="P:carbohydrate metabolic process"/>
    <property type="evidence" value="ECO:0007669"/>
    <property type="project" value="InterPro"/>
</dbReference>
<accession>A0A840RLI6</accession>
<dbReference type="SMART" id="SM00495">
    <property type="entry name" value="ChtBD3"/>
    <property type="match status" value="2"/>
</dbReference>
<dbReference type="SUPFAM" id="SSF51055">
    <property type="entry name" value="Carbohydrate binding domain"/>
    <property type="match status" value="2"/>
</dbReference>
<feature type="chain" id="PRO_5032616620" evidence="3">
    <location>
        <begin position="29"/>
        <end position="488"/>
    </location>
</feature>
<keyword evidence="5" id="KW-0326">Glycosidase</keyword>
<gene>
    <name evidence="5" type="ORF">HNQ50_004114</name>
</gene>
<dbReference type="InterPro" id="IPR017853">
    <property type="entry name" value="GH"/>
</dbReference>
<feature type="region of interest" description="Disordered" evidence="2">
    <location>
        <begin position="393"/>
        <end position="426"/>
    </location>
</feature>
<dbReference type="CDD" id="cd12215">
    <property type="entry name" value="ChiC_BD"/>
    <property type="match status" value="1"/>
</dbReference>
<reference evidence="5 6" key="1">
    <citation type="submission" date="2020-08" db="EMBL/GenBank/DDBJ databases">
        <title>Genomic Encyclopedia of Type Strains, Phase IV (KMG-IV): sequencing the most valuable type-strain genomes for metagenomic binning, comparative biology and taxonomic classification.</title>
        <authorList>
            <person name="Goeker M."/>
        </authorList>
    </citation>
    <scope>NUCLEOTIDE SEQUENCE [LARGE SCALE GENOMIC DNA]</scope>
    <source>
        <strain evidence="5 6">DSM 18233</strain>
    </source>
</reference>
<name>A0A840RLI6_9NEIS</name>
<evidence type="ECO:0000313" key="6">
    <source>
        <dbReference type="Proteomes" id="UP000543030"/>
    </source>
</evidence>
<dbReference type="EC" id="3.2.1.14" evidence="5"/>
<keyword evidence="3" id="KW-0732">Signal</keyword>
<comment type="caution">
    <text evidence="5">The sequence shown here is derived from an EMBL/GenBank/DDBJ whole genome shotgun (WGS) entry which is preliminary data.</text>
</comment>
<organism evidence="5 6">
    <name type="scientific">Silvimonas terrae</name>
    <dbReference type="NCBI Taxonomy" id="300266"/>
    <lineage>
        <taxon>Bacteria</taxon>
        <taxon>Pseudomonadati</taxon>
        <taxon>Pseudomonadota</taxon>
        <taxon>Betaproteobacteria</taxon>
        <taxon>Neisseriales</taxon>
        <taxon>Chitinibacteraceae</taxon>
        <taxon>Silvimonas</taxon>
    </lineage>
</organism>
<feature type="signal peptide" evidence="3">
    <location>
        <begin position="1"/>
        <end position="28"/>
    </location>
</feature>
<dbReference type="GO" id="GO:0030246">
    <property type="term" value="F:carbohydrate binding"/>
    <property type="evidence" value="ECO:0007669"/>
    <property type="project" value="InterPro"/>
</dbReference>
<dbReference type="InterPro" id="IPR001223">
    <property type="entry name" value="Glyco_hydro18_cat"/>
</dbReference>
<evidence type="ECO:0000256" key="3">
    <source>
        <dbReference type="SAM" id="SignalP"/>
    </source>
</evidence>
<protein>
    <submittedName>
        <fullName evidence="5">Chitinase</fullName>
        <ecNumber evidence="5">3.2.1.14</ecNumber>
    </submittedName>
</protein>
<dbReference type="Pfam" id="PF00704">
    <property type="entry name" value="Glyco_hydro_18"/>
    <property type="match status" value="1"/>
</dbReference>
<dbReference type="InterPro" id="IPR003610">
    <property type="entry name" value="CBM5/12"/>
</dbReference>
<evidence type="ECO:0000256" key="1">
    <source>
        <dbReference type="ARBA" id="ARBA00022801"/>
    </source>
</evidence>
<dbReference type="PANTHER" id="PTHR42976">
    <property type="entry name" value="BIFUNCTIONAL CHITINASE/LYSOZYME-RELATED"/>
    <property type="match status" value="1"/>
</dbReference>
<evidence type="ECO:0000259" key="4">
    <source>
        <dbReference type="PROSITE" id="PS51910"/>
    </source>
</evidence>
<dbReference type="GO" id="GO:0008843">
    <property type="term" value="F:endochitinase activity"/>
    <property type="evidence" value="ECO:0007669"/>
    <property type="project" value="UniProtKB-EC"/>
</dbReference>
<dbReference type="EMBL" id="JACHHN010000010">
    <property type="protein sequence ID" value="MBB5193360.1"/>
    <property type="molecule type" value="Genomic_DNA"/>
</dbReference>
<evidence type="ECO:0000256" key="2">
    <source>
        <dbReference type="SAM" id="MobiDB-lite"/>
    </source>
</evidence>
<dbReference type="RefSeq" id="WP_184102998.1">
    <property type="nucleotide sequence ID" value="NZ_JACHHN010000010.1"/>
</dbReference>
<dbReference type="SUPFAM" id="SSF51445">
    <property type="entry name" value="(Trans)glycosidases"/>
    <property type="match status" value="1"/>
</dbReference>
<dbReference type="GO" id="GO:0005576">
    <property type="term" value="C:extracellular region"/>
    <property type="evidence" value="ECO:0007669"/>
    <property type="project" value="InterPro"/>
</dbReference>
<evidence type="ECO:0000313" key="5">
    <source>
        <dbReference type="EMBL" id="MBB5193360.1"/>
    </source>
</evidence>
<keyword evidence="1 5" id="KW-0378">Hydrolase</keyword>
<feature type="domain" description="GH18" evidence="4">
    <location>
        <begin position="29"/>
        <end position="312"/>
    </location>
</feature>
<proteinExistence type="predicted"/>
<dbReference type="Gene3D" id="2.10.10.20">
    <property type="entry name" value="Carbohydrate-binding module superfamily 5/12"/>
    <property type="match status" value="2"/>
</dbReference>
<dbReference type="InterPro" id="IPR052750">
    <property type="entry name" value="GH18_Chitinase"/>
</dbReference>
<dbReference type="Pfam" id="PF02839">
    <property type="entry name" value="CBM_5_12"/>
    <property type="match status" value="2"/>
</dbReference>
<dbReference type="CDD" id="cd12214">
    <property type="entry name" value="ChiA1_BD"/>
    <property type="match status" value="1"/>
</dbReference>
<dbReference type="Gene3D" id="3.20.20.80">
    <property type="entry name" value="Glycosidases"/>
    <property type="match status" value="1"/>
</dbReference>
<feature type="compositionally biased region" description="Pro residues" evidence="2">
    <location>
        <begin position="329"/>
        <end position="355"/>
    </location>
</feature>
<sequence>MSKPRGSTRLKALVCALTLAGTAAPGMALDVSPYFMTWAYGNNSYAITSLMDAHTKAGLQSATLAFLVSSGGCAVDNSVSQMQSDLTAFQAAGGRVILSFGGANGTYLEAACTSTQMANLIAGILQTTGVRAIDFDVEGKQLGKGGLNTVRNAAILQLQQRYPSLYVSFTLPVAQNGLDSNGLAAVQSAALAGVNVSMVNLMTMDYCDSNCGISNMGKVATGSASAVYAQLQNVFPAKTSGELWGMIGITPMVGVNDDSSEVFSTNDASTVAGFARQNGLGLLSYWALQRDRAGTGSKDDFSDTTQTNFQFLHLFQAAQTGGGGVSTPSPTPTPTPAPTPVPTPVPTPKPTPTPTPASACYAAWNANTAYTGGALVSESAVNYKANWWTQGNNPASSSGPTGSGEPWSVVGDCHGGSTATPVPTPAPAPPLSAGGCPAWLDGGSYAVGAVVSFNGKTYTALVTQTDYAGANWNPAATPSLWKAGGTCH</sequence>